<dbReference type="Gramene" id="ONK71853">
    <property type="protein sequence ID" value="ONK71853"/>
    <property type="gene ID" value="A4U43_C04F13060"/>
</dbReference>
<dbReference type="EMBL" id="CM007384">
    <property type="protein sequence ID" value="ONK71853.1"/>
    <property type="molecule type" value="Genomic_DNA"/>
</dbReference>
<keyword evidence="5" id="KW-0677">Repeat</keyword>
<keyword evidence="6" id="KW-1133">Transmembrane helix</keyword>
<evidence type="ECO:0000256" key="5">
    <source>
        <dbReference type="ARBA" id="ARBA00022737"/>
    </source>
</evidence>
<keyword evidence="3 9" id="KW-0813">Transport</keyword>
<keyword evidence="4 8" id="KW-0812">Transmembrane</keyword>
<dbReference type="Proteomes" id="UP000243459">
    <property type="component" value="Chromosome 4"/>
</dbReference>
<protein>
    <submittedName>
        <fullName evidence="11">Uncharacterized protein</fullName>
    </submittedName>
</protein>
<dbReference type="PROSITE" id="PS50920">
    <property type="entry name" value="SOLCAR"/>
    <property type="match status" value="2"/>
</dbReference>
<accession>A0A5P1F2A2</accession>
<feature type="repeat" description="Solcar" evidence="8">
    <location>
        <begin position="460"/>
        <end position="548"/>
    </location>
</feature>
<dbReference type="Gene3D" id="1.50.40.10">
    <property type="entry name" value="Mitochondrial carrier domain"/>
    <property type="match status" value="2"/>
</dbReference>
<evidence type="ECO:0000256" key="6">
    <source>
        <dbReference type="ARBA" id="ARBA00022989"/>
    </source>
</evidence>
<dbReference type="AlphaFoldDB" id="A0A5P1F2A2"/>
<evidence type="ECO:0000313" key="11">
    <source>
        <dbReference type="EMBL" id="ONK71853.1"/>
    </source>
</evidence>
<dbReference type="OMA" id="VCHETEE"/>
<evidence type="ECO:0000256" key="9">
    <source>
        <dbReference type="RuleBase" id="RU000488"/>
    </source>
</evidence>
<dbReference type="SUPFAM" id="SSF103506">
    <property type="entry name" value="Mitochondrial carrier"/>
    <property type="match status" value="1"/>
</dbReference>
<dbReference type="PANTHER" id="PTHR45667">
    <property type="entry name" value="S-ADENOSYLMETHIONINE MITOCHONDRIAL CARRIER PROTEIN"/>
    <property type="match status" value="1"/>
</dbReference>
<evidence type="ECO:0000256" key="1">
    <source>
        <dbReference type="ARBA" id="ARBA00004141"/>
    </source>
</evidence>
<evidence type="ECO:0000313" key="12">
    <source>
        <dbReference type="Proteomes" id="UP000243459"/>
    </source>
</evidence>
<evidence type="ECO:0000256" key="2">
    <source>
        <dbReference type="ARBA" id="ARBA00006375"/>
    </source>
</evidence>
<dbReference type="Pfam" id="PF00153">
    <property type="entry name" value="Mito_carr"/>
    <property type="match status" value="2"/>
</dbReference>
<evidence type="ECO:0000256" key="4">
    <source>
        <dbReference type="ARBA" id="ARBA00022692"/>
    </source>
</evidence>
<evidence type="ECO:0000256" key="3">
    <source>
        <dbReference type="ARBA" id="ARBA00022448"/>
    </source>
</evidence>
<reference evidence="12" key="1">
    <citation type="journal article" date="2017" name="Nat. Commun.">
        <title>The asparagus genome sheds light on the origin and evolution of a young Y chromosome.</title>
        <authorList>
            <person name="Harkess A."/>
            <person name="Zhou J."/>
            <person name="Xu C."/>
            <person name="Bowers J.E."/>
            <person name="Van der Hulst R."/>
            <person name="Ayyampalayam S."/>
            <person name="Mercati F."/>
            <person name="Riccardi P."/>
            <person name="McKain M.R."/>
            <person name="Kakrana A."/>
            <person name="Tang H."/>
            <person name="Ray J."/>
            <person name="Groenendijk J."/>
            <person name="Arikit S."/>
            <person name="Mathioni S.M."/>
            <person name="Nakano M."/>
            <person name="Shan H."/>
            <person name="Telgmann-Rauber A."/>
            <person name="Kanno A."/>
            <person name="Yue Z."/>
            <person name="Chen H."/>
            <person name="Li W."/>
            <person name="Chen Y."/>
            <person name="Xu X."/>
            <person name="Zhang Y."/>
            <person name="Luo S."/>
            <person name="Chen H."/>
            <person name="Gao J."/>
            <person name="Mao Z."/>
            <person name="Pires J.C."/>
            <person name="Luo M."/>
            <person name="Kudrna D."/>
            <person name="Wing R.A."/>
            <person name="Meyers B.C."/>
            <person name="Yi K."/>
            <person name="Kong H."/>
            <person name="Lavrijsen P."/>
            <person name="Sunseri F."/>
            <person name="Falavigna A."/>
            <person name="Ye Y."/>
            <person name="Leebens-Mack J.H."/>
            <person name="Chen G."/>
        </authorList>
    </citation>
    <scope>NUCLEOTIDE SEQUENCE [LARGE SCALE GENOMIC DNA]</scope>
    <source>
        <strain evidence="12">cv. DH0086</strain>
    </source>
</reference>
<sequence length="578" mass="62538">MASQRRPSKNSKSSIRYWWIPLDAQSFKPDTAFANEDVHLQSKSHAKGCKQPETKYSSTKVSTLQFVSAIASVWDCIGQPAVFQTKSSLKYSEIFPKGNIVCCSDSSTHRVTSVDGGRNQNDLSSKSCFSSSAKSNFEDLKAIKRMLCFASCNRNLNNLTVLSGSLSSVDSSRLNKVTSTGISDDPTHEYGSIITKPRLGLNDRGKLTRNVCHETEESHITEKKISLAASTLSTENNSAKEAEESSNGQNVNSVDNVFHPTNSLYTTYLLQSPPVANTNETIVISTSPCFSIPSSSSCVAVESLGEHSTCKDQASNEKHKSLVGEVVLDEDCSTRNGLSIQYKLQHVFAKNKHALAGALAGTLVSLCLFPMDTVKTVIQAQGTGQKSSCDILRTIISERGVLGLYRGIASNIASAAPISAIYTYTYESVKGVLVPSLPKFYTYESLKQLFLTSSKPNASLSTLQTLVCGGLAGSTAALFTTPFDVVKTRLQTQVPGSLVKYDGVLHALQEIAREEGLQGLYRGLTPRLAIYISQGAIFFASYEFLKAIFSLETPQAPSQVIVNKESANSAPSRLQLTS</sequence>
<keyword evidence="12" id="KW-1185">Reference proteome</keyword>
<feature type="region of interest" description="Disordered" evidence="10">
    <location>
        <begin position="232"/>
        <end position="254"/>
    </location>
</feature>
<proteinExistence type="inferred from homology"/>
<evidence type="ECO:0000256" key="7">
    <source>
        <dbReference type="ARBA" id="ARBA00023136"/>
    </source>
</evidence>
<comment type="similarity">
    <text evidence="2 9">Belongs to the mitochondrial carrier (TC 2.A.29) family.</text>
</comment>
<dbReference type="InterPro" id="IPR023395">
    <property type="entry name" value="MCP_dom_sf"/>
</dbReference>
<comment type="subcellular location">
    <subcellularLocation>
        <location evidence="1">Membrane</location>
        <topology evidence="1">Multi-pass membrane protein</topology>
    </subcellularLocation>
</comment>
<organism evidence="11 12">
    <name type="scientific">Asparagus officinalis</name>
    <name type="common">Garden asparagus</name>
    <dbReference type="NCBI Taxonomy" id="4686"/>
    <lineage>
        <taxon>Eukaryota</taxon>
        <taxon>Viridiplantae</taxon>
        <taxon>Streptophyta</taxon>
        <taxon>Embryophyta</taxon>
        <taxon>Tracheophyta</taxon>
        <taxon>Spermatophyta</taxon>
        <taxon>Magnoliopsida</taxon>
        <taxon>Liliopsida</taxon>
        <taxon>Asparagales</taxon>
        <taxon>Asparagaceae</taxon>
        <taxon>Asparagoideae</taxon>
        <taxon>Asparagus</taxon>
    </lineage>
</organism>
<name>A0A5P1F2A2_ASPOF</name>
<dbReference type="GO" id="GO:0016020">
    <property type="term" value="C:membrane"/>
    <property type="evidence" value="ECO:0007669"/>
    <property type="project" value="UniProtKB-SubCell"/>
</dbReference>
<gene>
    <name evidence="11" type="ORF">A4U43_C04F13060</name>
</gene>
<evidence type="ECO:0000256" key="10">
    <source>
        <dbReference type="SAM" id="MobiDB-lite"/>
    </source>
</evidence>
<feature type="repeat" description="Solcar" evidence="8">
    <location>
        <begin position="348"/>
        <end position="432"/>
    </location>
</feature>
<dbReference type="InterPro" id="IPR018108">
    <property type="entry name" value="MCP_transmembrane"/>
</dbReference>
<keyword evidence="7 8" id="KW-0472">Membrane</keyword>
<evidence type="ECO:0000256" key="8">
    <source>
        <dbReference type="PROSITE-ProRule" id="PRU00282"/>
    </source>
</evidence>